<dbReference type="RefSeq" id="WP_239366316.1">
    <property type="nucleotide sequence ID" value="NZ_JAKREW010000013.1"/>
</dbReference>
<dbReference type="PROSITE" id="PS51186">
    <property type="entry name" value="GNAT"/>
    <property type="match status" value="1"/>
</dbReference>
<dbReference type="EMBL" id="JAKREW010000013">
    <property type="protein sequence ID" value="MCG7506284.1"/>
    <property type="molecule type" value="Genomic_DNA"/>
</dbReference>
<sequence>MDIESYAVKLHERAERFEAWTNVDLVGLVAIYIDCATAVAFVTNVSVDPALRRTGVASSLMMQAIDFAANAGCTIMELSVNEQNESAVASYNRLGFRRTRRQGLTISMQRSLGTSA</sequence>
<reference evidence="4 5" key="1">
    <citation type="submission" date="2022-02" db="EMBL/GenBank/DDBJ databases">
        <title>Draft genome sequence of Mezorhizobium retamae strain IRAMC:0171 isolated from Retama raetam nodules.</title>
        <authorList>
            <person name="Bengaied R."/>
            <person name="Sbissi I."/>
            <person name="Huber K."/>
            <person name="Ghodbane F."/>
            <person name="Nouioui I."/>
            <person name="Tarhouni M."/>
            <person name="Gtari M."/>
        </authorList>
    </citation>
    <scope>NUCLEOTIDE SEQUENCE [LARGE SCALE GENOMIC DNA]</scope>
    <source>
        <strain evidence="4 5">IRAMC:0171</strain>
    </source>
</reference>
<dbReference type="Pfam" id="PF00583">
    <property type="entry name" value="Acetyltransf_1"/>
    <property type="match status" value="1"/>
</dbReference>
<dbReference type="InterPro" id="IPR000182">
    <property type="entry name" value="GNAT_dom"/>
</dbReference>
<proteinExistence type="predicted"/>
<dbReference type="Proteomes" id="UP001201701">
    <property type="component" value="Unassembled WGS sequence"/>
</dbReference>
<evidence type="ECO:0000313" key="4">
    <source>
        <dbReference type="EMBL" id="MCG7506284.1"/>
    </source>
</evidence>
<keyword evidence="2" id="KW-0012">Acyltransferase</keyword>
<protein>
    <submittedName>
        <fullName evidence="4">GNAT family N-acetyltransferase</fullName>
    </submittedName>
</protein>
<dbReference type="InterPro" id="IPR016181">
    <property type="entry name" value="Acyl_CoA_acyltransferase"/>
</dbReference>
<dbReference type="PANTHER" id="PTHR43877:SF1">
    <property type="entry name" value="ACETYLTRANSFERASE"/>
    <property type="match status" value="1"/>
</dbReference>
<keyword evidence="5" id="KW-1185">Reference proteome</keyword>
<dbReference type="Gene3D" id="3.40.630.30">
    <property type="match status" value="1"/>
</dbReference>
<evidence type="ECO:0000313" key="5">
    <source>
        <dbReference type="Proteomes" id="UP001201701"/>
    </source>
</evidence>
<feature type="domain" description="N-acetyltransferase" evidence="3">
    <location>
        <begin position="1"/>
        <end position="113"/>
    </location>
</feature>
<dbReference type="PANTHER" id="PTHR43877">
    <property type="entry name" value="AMINOALKYLPHOSPHONATE N-ACETYLTRANSFERASE-RELATED-RELATED"/>
    <property type="match status" value="1"/>
</dbReference>
<gene>
    <name evidence="4" type="ORF">L4923_14760</name>
</gene>
<comment type="caution">
    <text evidence="4">The sequence shown here is derived from an EMBL/GenBank/DDBJ whole genome shotgun (WGS) entry which is preliminary data.</text>
</comment>
<evidence type="ECO:0000256" key="2">
    <source>
        <dbReference type="ARBA" id="ARBA00023315"/>
    </source>
</evidence>
<dbReference type="SUPFAM" id="SSF55729">
    <property type="entry name" value="Acyl-CoA N-acyltransferases (Nat)"/>
    <property type="match status" value="1"/>
</dbReference>
<evidence type="ECO:0000256" key="1">
    <source>
        <dbReference type="ARBA" id="ARBA00022679"/>
    </source>
</evidence>
<organism evidence="4 5">
    <name type="scientific">Mesorhizobium retamae</name>
    <dbReference type="NCBI Taxonomy" id="2912854"/>
    <lineage>
        <taxon>Bacteria</taxon>
        <taxon>Pseudomonadati</taxon>
        <taxon>Pseudomonadota</taxon>
        <taxon>Alphaproteobacteria</taxon>
        <taxon>Hyphomicrobiales</taxon>
        <taxon>Phyllobacteriaceae</taxon>
        <taxon>Mesorhizobium</taxon>
    </lineage>
</organism>
<accession>A0ABS9QFS8</accession>
<dbReference type="InterPro" id="IPR050832">
    <property type="entry name" value="Bact_Acetyltransf"/>
</dbReference>
<evidence type="ECO:0000259" key="3">
    <source>
        <dbReference type="PROSITE" id="PS51186"/>
    </source>
</evidence>
<dbReference type="CDD" id="cd04301">
    <property type="entry name" value="NAT_SF"/>
    <property type="match status" value="1"/>
</dbReference>
<keyword evidence="1" id="KW-0808">Transferase</keyword>
<name>A0ABS9QFS8_9HYPH</name>